<dbReference type="InterPro" id="IPR010496">
    <property type="entry name" value="AL/BT2_dom"/>
</dbReference>
<reference evidence="2 3" key="1">
    <citation type="submission" date="2024-02" db="EMBL/GenBank/DDBJ databases">
        <title>A Gaetbulibacter species isolated from tidal flats and genomic insights of their niches.</title>
        <authorList>
            <person name="Ye Y."/>
        </authorList>
    </citation>
    <scope>NUCLEOTIDE SEQUENCE [LARGE SCALE GENOMIC DNA]</scope>
    <source>
        <strain evidence="2 3">KYW382</strain>
    </source>
</reference>
<dbReference type="EMBL" id="JBAWKB010000003">
    <property type="protein sequence ID" value="MFH6772482.1"/>
    <property type="molecule type" value="Genomic_DNA"/>
</dbReference>
<protein>
    <submittedName>
        <fullName evidence="2">DUF1080 domain-containing protein</fullName>
    </submittedName>
</protein>
<dbReference type="Gene3D" id="2.60.120.560">
    <property type="entry name" value="Exo-inulinase, domain 1"/>
    <property type="match status" value="1"/>
</dbReference>
<comment type="caution">
    <text evidence="2">The sequence shown here is derived from an EMBL/GenBank/DDBJ whole genome shotgun (WGS) entry which is preliminary data.</text>
</comment>
<accession>A0ABW7N3Z2</accession>
<keyword evidence="3" id="KW-1185">Reference proteome</keyword>
<dbReference type="Pfam" id="PF06439">
    <property type="entry name" value="3keto-disac_hyd"/>
    <property type="match status" value="1"/>
</dbReference>
<evidence type="ECO:0000313" key="2">
    <source>
        <dbReference type="EMBL" id="MFH6772482.1"/>
    </source>
</evidence>
<dbReference type="RefSeq" id="WP_344738057.1">
    <property type="nucleotide sequence ID" value="NZ_BAABAY010000001.1"/>
</dbReference>
<proteinExistence type="predicted"/>
<evidence type="ECO:0000259" key="1">
    <source>
        <dbReference type="Pfam" id="PF06439"/>
    </source>
</evidence>
<sequence length="275" mass="31009">MKQLTTIGLSLVLLLGLSCKQSDKKSSESGSETPIENQAPEKWTSIFNGKDLDGWHVKIKGHELDDNYKNTFRVEDGVMKVSYDQYDEFHNAFGHIFYEAPFSNYKFRLQYRFVGEQAKGGEAWGYKNSGIMLHCQSPESMLVDQNFPVSLEFQLLGGLKEDEQRPTGNLCTPGTNVIMDNELITEHCINSAADTYYDNQWITAEVIVSNDTITHYINGKPVITYSHPTYGGQYLDGASEAIQAKDGQHLTSGYISLQSESHPIEFKNIEIQQLD</sequence>
<dbReference type="PROSITE" id="PS51257">
    <property type="entry name" value="PROKAR_LIPOPROTEIN"/>
    <property type="match status" value="1"/>
</dbReference>
<gene>
    <name evidence="2" type="ORF">V8G58_11100</name>
</gene>
<organism evidence="2 3">
    <name type="scientific">Gaetbulibacter aestuarii</name>
    <dbReference type="NCBI Taxonomy" id="1502358"/>
    <lineage>
        <taxon>Bacteria</taxon>
        <taxon>Pseudomonadati</taxon>
        <taxon>Bacteroidota</taxon>
        <taxon>Flavobacteriia</taxon>
        <taxon>Flavobacteriales</taxon>
        <taxon>Flavobacteriaceae</taxon>
        <taxon>Gaetbulibacter</taxon>
    </lineage>
</organism>
<feature type="domain" description="3-keto-alpha-glucoside-1,2-lyase/3-keto-2-hydroxy-glucal hydratase" evidence="1">
    <location>
        <begin position="42"/>
        <end position="272"/>
    </location>
</feature>
<evidence type="ECO:0000313" key="3">
    <source>
        <dbReference type="Proteomes" id="UP001610100"/>
    </source>
</evidence>
<dbReference type="Proteomes" id="UP001610100">
    <property type="component" value="Unassembled WGS sequence"/>
</dbReference>
<name>A0ABW7N3Z2_9FLAO</name>